<accession>A0ABZ0RM73</accession>
<dbReference type="Proteomes" id="UP001324993">
    <property type="component" value="Chromosome"/>
</dbReference>
<dbReference type="InterPro" id="IPR014869">
    <property type="entry name" value="GT-D"/>
</dbReference>
<gene>
    <name evidence="2" type="ORF">SH580_06315</name>
</gene>
<dbReference type="Pfam" id="PF08759">
    <property type="entry name" value="GT-D"/>
    <property type="match status" value="1"/>
</dbReference>
<evidence type="ECO:0000259" key="1">
    <source>
        <dbReference type="Pfam" id="PF08759"/>
    </source>
</evidence>
<feature type="domain" description="Glycosyltransferase GT-D fold" evidence="1">
    <location>
        <begin position="76"/>
        <end position="274"/>
    </location>
</feature>
<dbReference type="EMBL" id="CP138858">
    <property type="protein sequence ID" value="WPJ97320.1"/>
    <property type="molecule type" value="Genomic_DNA"/>
</dbReference>
<evidence type="ECO:0000313" key="3">
    <source>
        <dbReference type="Proteomes" id="UP001324993"/>
    </source>
</evidence>
<keyword evidence="3" id="KW-1185">Reference proteome</keyword>
<evidence type="ECO:0000313" key="2">
    <source>
        <dbReference type="EMBL" id="WPJ97320.1"/>
    </source>
</evidence>
<organism evidence="2 3">
    <name type="scientific">Coraliomargarita algicola</name>
    <dbReference type="NCBI Taxonomy" id="3092156"/>
    <lineage>
        <taxon>Bacteria</taxon>
        <taxon>Pseudomonadati</taxon>
        <taxon>Verrucomicrobiota</taxon>
        <taxon>Opitutia</taxon>
        <taxon>Puniceicoccales</taxon>
        <taxon>Coraliomargaritaceae</taxon>
        <taxon>Coraliomargarita</taxon>
    </lineage>
</organism>
<dbReference type="RefSeq" id="WP_319834164.1">
    <property type="nucleotide sequence ID" value="NZ_CP138858.1"/>
</dbReference>
<name>A0ABZ0RM73_9BACT</name>
<sequence>MMTIFKMMLRAIIRKTCLLVSCFLPSVPLRKRVREAGDAWVIRLFRSQIESFVSEYPKVYSEEQSLERLIQSRKSITRFGDGEFKLIIGERHKSFQDVNETLNQRMLEVLRSSDPNVLVAIHPVRDFDSLGRIWQKFIIRIGREVLGLLDTDRIYDSTGLFHRLPTGSRAEFTQRVQLIKSLWAGRKVVIVVGKGSRFHFEHELFDNVASVDYVYGPAKNAFHEYDSILQKVQAYDKTQYLILLVLGPTATVMAYDLGRMGYQAIDFGQMPGKYRKVRDRLFPDLK</sequence>
<reference evidence="2 3" key="1">
    <citation type="submission" date="2023-11" db="EMBL/GenBank/DDBJ databases">
        <title>Coraliomargarita sp. nov., isolated from marine algae.</title>
        <authorList>
            <person name="Lee J.K."/>
            <person name="Baek J.H."/>
            <person name="Kim J.M."/>
            <person name="Choi D.G."/>
            <person name="Jeon C.O."/>
        </authorList>
    </citation>
    <scope>NUCLEOTIDE SEQUENCE [LARGE SCALE GENOMIC DNA]</scope>
    <source>
        <strain evidence="2 3">J2-16</strain>
    </source>
</reference>
<proteinExistence type="predicted"/>
<protein>
    <submittedName>
        <fullName evidence="2">GT-D fold domain-containing glycosyltransferase</fullName>
    </submittedName>
</protein>